<proteinExistence type="predicted"/>
<evidence type="ECO:0000313" key="3">
    <source>
        <dbReference type="WBParaSite" id="HNAJ_0001225401-mRNA-1"/>
    </source>
</evidence>
<keyword evidence="2" id="KW-1185">Reference proteome</keyword>
<organism evidence="3">
    <name type="scientific">Rodentolepis nana</name>
    <name type="common">Dwarf tapeworm</name>
    <name type="synonym">Hymenolepis nana</name>
    <dbReference type="NCBI Taxonomy" id="102285"/>
    <lineage>
        <taxon>Eukaryota</taxon>
        <taxon>Metazoa</taxon>
        <taxon>Spiralia</taxon>
        <taxon>Lophotrochozoa</taxon>
        <taxon>Platyhelminthes</taxon>
        <taxon>Cestoda</taxon>
        <taxon>Eucestoda</taxon>
        <taxon>Cyclophyllidea</taxon>
        <taxon>Hymenolepididae</taxon>
        <taxon>Rodentolepis</taxon>
    </lineage>
</organism>
<dbReference type="AlphaFoldDB" id="A0A0R3TWL8"/>
<sequence>MAFFLQPCCQFTCPLCHTTSLTNHVNQNSPICCGCNSTPCQTVQSTLCTGVPIQKPTLQIPSQPANLTNNQQTHIREIIAESISTRQHFDVLLITDRKTDIQFLIDSGSQCCFIPPAYFSWKKLSPLKWIPAEKGKDIAVYAEIEIVVELGLDRERRWKFLVADVNIPIIGTDFLVYYDLKIDLRSKKLVSNSSGENEVVFAKDDNETLESIAYRRPFIFDRNSEINFLIDSGAHRSQIPKMPSEIMPPLPFCRYLKANGSPVVEYGYKYLTLNLGLEKEFAWNFLLTDNNVALIGADFLAHYGLTIDLRRGKLMRARDE</sequence>
<evidence type="ECO:0000313" key="1">
    <source>
        <dbReference type="EMBL" id="VDO12541.1"/>
    </source>
</evidence>
<gene>
    <name evidence="1" type="ORF">HNAJ_LOCUS12241</name>
</gene>
<dbReference type="STRING" id="102285.A0A0R3TWL8"/>
<reference evidence="3" key="1">
    <citation type="submission" date="2017-02" db="UniProtKB">
        <authorList>
            <consortium name="WormBaseParasite"/>
        </authorList>
    </citation>
    <scope>IDENTIFICATION</scope>
</reference>
<dbReference type="OrthoDB" id="6276451at2759"/>
<accession>A0A0R3TWL8</accession>
<protein>
    <submittedName>
        <fullName evidence="3">Peptidase A2 domain-containing protein</fullName>
    </submittedName>
</protein>
<dbReference type="Proteomes" id="UP000278807">
    <property type="component" value="Unassembled WGS sequence"/>
</dbReference>
<evidence type="ECO:0000313" key="2">
    <source>
        <dbReference type="Proteomes" id="UP000278807"/>
    </source>
</evidence>
<reference evidence="1 2" key="2">
    <citation type="submission" date="2018-11" db="EMBL/GenBank/DDBJ databases">
        <authorList>
            <consortium name="Pathogen Informatics"/>
        </authorList>
    </citation>
    <scope>NUCLEOTIDE SEQUENCE [LARGE SCALE GENOMIC DNA]</scope>
</reference>
<dbReference type="EMBL" id="UZAE01014135">
    <property type="protein sequence ID" value="VDO12541.1"/>
    <property type="molecule type" value="Genomic_DNA"/>
</dbReference>
<dbReference type="Gene3D" id="2.40.70.10">
    <property type="entry name" value="Acid Proteases"/>
    <property type="match status" value="2"/>
</dbReference>
<dbReference type="SUPFAM" id="SSF50630">
    <property type="entry name" value="Acid proteases"/>
    <property type="match status" value="2"/>
</dbReference>
<dbReference type="WBParaSite" id="HNAJ_0001225401-mRNA-1">
    <property type="protein sequence ID" value="HNAJ_0001225401-mRNA-1"/>
    <property type="gene ID" value="HNAJ_0001225401"/>
</dbReference>
<dbReference type="InterPro" id="IPR021109">
    <property type="entry name" value="Peptidase_aspartic_dom_sf"/>
</dbReference>
<name>A0A0R3TWL8_RODNA</name>